<dbReference type="InParanoid" id="T1ET41"/>
<dbReference type="PANTHER" id="PTHR43903">
    <property type="entry name" value="NEUROLIGIN"/>
    <property type="match status" value="1"/>
</dbReference>
<dbReference type="HOGENOM" id="CLU_922222_0_0_1"/>
<keyword evidence="5" id="KW-1185">Reference proteome</keyword>
<dbReference type="EnsemblMetazoa" id="HelroT162770">
    <property type="protein sequence ID" value="HelroP162770"/>
    <property type="gene ID" value="HelroG162770"/>
</dbReference>
<dbReference type="GeneID" id="20199741"/>
<dbReference type="KEGG" id="hro:HELRODRAFT_162770"/>
<evidence type="ECO:0000256" key="2">
    <source>
        <dbReference type="SAM" id="SignalP"/>
    </source>
</evidence>
<name>T1ET41_HELRO</name>
<gene>
    <name evidence="4" type="primary">20199741</name>
    <name evidence="3" type="ORF">HELRODRAFT_162770</name>
</gene>
<dbReference type="Proteomes" id="UP000015101">
    <property type="component" value="Unassembled WGS sequence"/>
</dbReference>
<accession>T1ET41</accession>
<feature type="chain" id="PRO_5010980035" evidence="2">
    <location>
        <begin position="28"/>
        <end position="302"/>
    </location>
</feature>
<reference evidence="4" key="3">
    <citation type="submission" date="2015-06" db="UniProtKB">
        <authorList>
            <consortium name="EnsemblMetazoa"/>
        </authorList>
    </citation>
    <scope>IDENTIFICATION</scope>
</reference>
<evidence type="ECO:0000313" key="3">
    <source>
        <dbReference type="EMBL" id="ESN99252.1"/>
    </source>
</evidence>
<feature type="signal peptide" evidence="2">
    <location>
        <begin position="1"/>
        <end position="27"/>
    </location>
</feature>
<keyword evidence="2" id="KW-0732">Signal</keyword>
<dbReference type="AlphaFoldDB" id="T1ET41"/>
<dbReference type="InterPro" id="IPR029058">
    <property type="entry name" value="AB_hydrolase_fold"/>
</dbReference>
<reference evidence="5" key="1">
    <citation type="submission" date="2012-12" db="EMBL/GenBank/DDBJ databases">
        <authorList>
            <person name="Hellsten U."/>
            <person name="Grimwood J."/>
            <person name="Chapman J.A."/>
            <person name="Shapiro H."/>
            <person name="Aerts A."/>
            <person name="Otillar R.P."/>
            <person name="Terry A.Y."/>
            <person name="Boore J.L."/>
            <person name="Simakov O."/>
            <person name="Marletaz F."/>
            <person name="Cho S.-J."/>
            <person name="Edsinger-Gonzales E."/>
            <person name="Havlak P."/>
            <person name="Kuo D.-H."/>
            <person name="Larsson T."/>
            <person name="Lv J."/>
            <person name="Arendt D."/>
            <person name="Savage R."/>
            <person name="Osoegawa K."/>
            <person name="de Jong P."/>
            <person name="Lindberg D.R."/>
            <person name="Seaver E.C."/>
            <person name="Weisblat D.A."/>
            <person name="Putnam N.H."/>
            <person name="Grigoriev I.V."/>
            <person name="Rokhsar D.S."/>
        </authorList>
    </citation>
    <scope>NUCLEOTIDE SEQUENCE</scope>
</reference>
<evidence type="ECO:0000256" key="1">
    <source>
        <dbReference type="ARBA" id="ARBA00005964"/>
    </source>
</evidence>
<comment type="similarity">
    <text evidence="1">Belongs to the type-B carboxylesterase/lipase family.</text>
</comment>
<dbReference type="EMBL" id="AMQM01001170">
    <property type="status" value="NOT_ANNOTATED_CDS"/>
    <property type="molecule type" value="Genomic_DNA"/>
</dbReference>
<evidence type="ECO:0000313" key="4">
    <source>
        <dbReference type="EnsemblMetazoa" id="HelroP162770"/>
    </source>
</evidence>
<dbReference type="EMBL" id="KB097143">
    <property type="protein sequence ID" value="ESN99252.1"/>
    <property type="molecule type" value="Genomic_DNA"/>
</dbReference>
<evidence type="ECO:0000313" key="5">
    <source>
        <dbReference type="Proteomes" id="UP000015101"/>
    </source>
</evidence>
<reference evidence="3 5" key="2">
    <citation type="journal article" date="2013" name="Nature">
        <title>Insights into bilaterian evolution from three spiralian genomes.</title>
        <authorList>
            <person name="Simakov O."/>
            <person name="Marletaz F."/>
            <person name="Cho S.J."/>
            <person name="Edsinger-Gonzales E."/>
            <person name="Havlak P."/>
            <person name="Hellsten U."/>
            <person name="Kuo D.H."/>
            <person name="Larsson T."/>
            <person name="Lv J."/>
            <person name="Arendt D."/>
            <person name="Savage R."/>
            <person name="Osoegawa K."/>
            <person name="de Jong P."/>
            <person name="Grimwood J."/>
            <person name="Chapman J.A."/>
            <person name="Shapiro H."/>
            <person name="Aerts A."/>
            <person name="Otillar R.P."/>
            <person name="Terry A.Y."/>
            <person name="Boore J.L."/>
            <person name="Grigoriev I.V."/>
            <person name="Lindberg D.R."/>
            <person name="Seaver E.C."/>
            <person name="Weisblat D.A."/>
            <person name="Putnam N.H."/>
            <person name="Rokhsar D.S."/>
        </authorList>
    </citation>
    <scope>NUCLEOTIDE SEQUENCE</scope>
</reference>
<sequence length="302" mass="34144">MHYVGGIMIGIRVLLVWMVSSMRPCWSISTSHLAKRNITLKYGPVLRGLLQQPEYDNEKLVDVEVYLGVKYATLTKNAPNDKNSDNDGNVDFTKKISKHTNKCKNKKEIGVPWQFRRSTLSSAASASPPASNASLLQRKSSPTIKLAASTTARKQAYVKSHIKFKPVCPQNTIDPKKLMAQHSLDYIARLARMQEYLSAQQLEECLNLNIYIPAKRHANDQSKIVTVEIEAVIENVLLIYSNDQKCFVLCAVSPIIKFNGRLYNVQKFNVPYNVETTVRKCQSTHLYGVLFLKSISQSRCDF</sequence>
<organism evidence="4 5">
    <name type="scientific">Helobdella robusta</name>
    <name type="common">Californian leech</name>
    <dbReference type="NCBI Taxonomy" id="6412"/>
    <lineage>
        <taxon>Eukaryota</taxon>
        <taxon>Metazoa</taxon>
        <taxon>Spiralia</taxon>
        <taxon>Lophotrochozoa</taxon>
        <taxon>Annelida</taxon>
        <taxon>Clitellata</taxon>
        <taxon>Hirudinea</taxon>
        <taxon>Rhynchobdellida</taxon>
        <taxon>Glossiphoniidae</taxon>
        <taxon>Helobdella</taxon>
    </lineage>
</organism>
<proteinExistence type="inferred from homology"/>
<dbReference type="CTD" id="20199741"/>
<dbReference type="InterPro" id="IPR051093">
    <property type="entry name" value="Neuroligin/BSAL"/>
</dbReference>
<dbReference type="Gene3D" id="3.40.50.1820">
    <property type="entry name" value="alpha/beta hydrolase"/>
    <property type="match status" value="1"/>
</dbReference>
<dbReference type="RefSeq" id="XP_009023120.1">
    <property type="nucleotide sequence ID" value="XM_009024872.1"/>
</dbReference>
<protein>
    <submittedName>
        <fullName evidence="3 4">Uncharacterized protein</fullName>
    </submittedName>
</protein>